<dbReference type="Pfam" id="PF00593">
    <property type="entry name" value="TonB_dep_Rec_b-barrel"/>
    <property type="match status" value="1"/>
</dbReference>
<dbReference type="InterPro" id="IPR008969">
    <property type="entry name" value="CarboxyPept-like_regulatory"/>
</dbReference>
<dbReference type="InterPro" id="IPR023996">
    <property type="entry name" value="TonB-dep_OMP_SusC/RagA"/>
</dbReference>
<dbReference type="InterPro" id="IPR037066">
    <property type="entry name" value="Plug_dom_sf"/>
</dbReference>
<keyword evidence="3 8" id="KW-1134">Transmembrane beta strand</keyword>
<evidence type="ECO:0000256" key="6">
    <source>
        <dbReference type="ARBA" id="ARBA00023136"/>
    </source>
</evidence>
<dbReference type="GO" id="GO:0009279">
    <property type="term" value="C:cell outer membrane"/>
    <property type="evidence" value="ECO:0007669"/>
    <property type="project" value="UniProtKB-SubCell"/>
</dbReference>
<dbReference type="PROSITE" id="PS52016">
    <property type="entry name" value="TONB_DEPENDENT_REC_3"/>
    <property type="match status" value="1"/>
</dbReference>
<dbReference type="OrthoDB" id="9768177at2"/>
<dbReference type="InterPro" id="IPR036942">
    <property type="entry name" value="Beta-barrel_TonB_sf"/>
</dbReference>
<comment type="similarity">
    <text evidence="8 9">Belongs to the TonB-dependent receptor family.</text>
</comment>
<dbReference type="Pfam" id="PF13715">
    <property type="entry name" value="CarbopepD_reg_2"/>
    <property type="match status" value="1"/>
</dbReference>
<dbReference type="SUPFAM" id="SSF49464">
    <property type="entry name" value="Carboxypeptidase regulatory domain-like"/>
    <property type="match status" value="1"/>
</dbReference>
<dbReference type="SUPFAM" id="SSF56935">
    <property type="entry name" value="Porins"/>
    <property type="match status" value="1"/>
</dbReference>
<dbReference type="NCBIfam" id="TIGR04056">
    <property type="entry name" value="OMP_RagA_SusC"/>
    <property type="match status" value="1"/>
</dbReference>
<keyword evidence="6 8" id="KW-0472">Membrane</keyword>
<evidence type="ECO:0000256" key="10">
    <source>
        <dbReference type="SAM" id="SignalP"/>
    </source>
</evidence>
<dbReference type="AlphaFoldDB" id="A0A0D0GJY7"/>
<gene>
    <name evidence="13" type="ORF">TH53_14540</name>
</gene>
<feature type="chain" id="PRO_5002211003" evidence="10">
    <location>
        <begin position="21"/>
        <end position="1097"/>
    </location>
</feature>
<proteinExistence type="inferred from homology"/>
<evidence type="ECO:0000256" key="7">
    <source>
        <dbReference type="ARBA" id="ARBA00023237"/>
    </source>
</evidence>
<dbReference type="RefSeq" id="WP_041882960.1">
    <property type="nucleotide sequence ID" value="NZ_CP157278.1"/>
</dbReference>
<dbReference type="Proteomes" id="UP000032049">
    <property type="component" value="Unassembled WGS sequence"/>
</dbReference>
<dbReference type="InterPro" id="IPR023997">
    <property type="entry name" value="TonB-dep_OMP_SusC/RagA_CS"/>
</dbReference>
<dbReference type="Gene3D" id="2.40.170.20">
    <property type="entry name" value="TonB-dependent receptor, beta-barrel domain"/>
    <property type="match status" value="1"/>
</dbReference>
<protein>
    <submittedName>
        <fullName evidence="13">Membrane protein</fullName>
    </submittedName>
</protein>
<sequence>MKKLILSLFLFLSLAMIASAQDRTITGTVTGKDDGQPIPGVSVKIRGAQGGAQTGADGKYAVKVPSGATALDFSSIGYVAQSIPLKAGNLINVSLLSDSKSLGEIVVTANAIKREKRTLGYSAPTIKAAELTESGSPSAINSLVGKVAGVNISTSSNSPGSSSRIVLRGGSSISGSNQALIVVDGVPIDNTSQIGGAGSTASNGASALSSVDFGNRGNDINPDDIASVTVLKGPAAAALYGSRASNGAMIITTKGGTKNAAKTSITFNTSNTFSSVLKLPDFQNEYGQGYYQADPKTGAPVYLNGQPVYNGDFRENGSWGAPFTGVVQPWGQSIDGVRQTKAYSAVKNNVRDFFDKGFATDNNLTFSGGGDKTTFYLGLNGLNSNGVFPGNKDVFNKYGVRFNGTADFSNKFSAGVSFNYNKISANQVAGGQGTSSVFNNVLQTPRDISLVGLKDLNNKYNGYGYTDANGVVQKNSYGYYGAYTMNPYWVLDNFDNFNDVSRVTGNVNLAYKPLKWLDVTERVGIDTYSDRRRLLSPKFSFTPAPGTANAPYGASNIRTDNGLYEIDQYNVTELVHDLMITARHKFNDDFEGSFMIGNNVRQRSANSLLTATNASGGMVVPGWYNLANSNGPVNVILDNISRRRLVGVYADLNLSYKNFLFLEGTARNDWSSTLPVQNNSFFYPSVSGSFVFSELLKSSSVNNWLSYGKVRSSWAQVGNDTDPYQLATTYSRAIVSGNFGNTTFPFGNVAGLTASPTIGNLNLKPERTTSFEVGTELGFLDSRISVDFSYYKNNSKDQIIAVPIPNSTGYGFSLVNAGKIQNKGIELSLRGTVIKSTNVNWELYGTFTKNNSLVVSLMPGVEQISIPGGAVGANVVAAVGRPFGEFYAVDNLKDAQGRTVVDPKTGRPLPTSQAQYMGSYNPKYQASFGTNFRYKQLTFGMLFDVKHGGVFYSRTKSILAFVGASAETGGERFNQIWPNSVTLDAAGNSIPNTSITYNKQDYYGGNLNPGTNIVDASYVKLRSANLSYAFTKDQLRRTPFGALSIGVFGNNLFIWTPKSNQFADPEVNSAGAGNLQGFDFTAQPSLRNYGVNLKVSF</sequence>
<evidence type="ECO:0000313" key="13">
    <source>
        <dbReference type="EMBL" id="KIO76460.1"/>
    </source>
</evidence>
<evidence type="ECO:0000256" key="3">
    <source>
        <dbReference type="ARBA" id="ARBA00022452"/>
    </source>
</evidence>
<keyword evidence="4 8" id="KW-0812">Transmembrane</keyword>
<dbReference type="InterPro" id="IPR000531">
    <property type="entry name" value="Beta-barrel_TonB"/>
</dbReference>
<evidence type="ECO:0000256" key="9">
    <source>
        <dbReference type="RuleBase" id="RU003357"/>
    </source>
</evidence>
<dbReference type="Gene3D" id="2.170.130.10">
    <property type="entry name" value="TonB-dependent receptor, plug domain"/>
    <property type="match status" value="1"/>
</dbReference>
<dbReference type="Gene3D" id="2.60.40.1120">
    <property type="entry name" value="Carboxypeptidase-like, regulatory domain"/>
    <property type="match status" value="1"/>
</dbReference>
<feature type="signal peptide" evidence="10">
    <location>
        <begin position="1"/>
        <end position="20"/>
    </location>
</feature>
<evidence type="ECO:0000259" key="11">
    <source>
        <dbReference type="Pfam" id="PF00593"/>
    </source>
</evidence>
<dbReference type="InterPro" id="IPR039426">
    <property type="entry name" value="TonB-dep_rcpt-like"/>
</dbReference>
<evidence type="ECO:0000256" key="4">
    <source>
        <dbReference type="ARBA" id="ARBA00022692"/>
    </source>
</evidence>
<dbReference type="InterPro" id="IPR012910">
    <property type="entry name" value="Plug_dom"/>
</dbReference>
<dbReference type="STRING" id="1503925.TH53_14540"/>
<comment type="caution">
    <text evidence="13">The sequence shown here is derived from an EMBL/GenBank/DDBJ whole genome shotgun (WGS) entry which is preliminary data.</text>
</comment>
<keyword evidence="14" id="KW-1185">Reference proteome</keyword>
<evidence type="ECO:0000259" key="12">
    <source>
        <dbReference type="Pfam" id="PF07715"/>
    </source>
</evidence>
<dbReference type="Pfam" id="PF07715">
    <property type="entry name" value="Plug"/>
    <property type="match status" value="1"/>
</dbReference>
<keyword evidence="10" id="KW-0732">Signal</keyword>
<name>A0A0D0GJY7_9SPHI</name>
<reference evidence="13 14" key="1">
    <citation type="submission" date="2015-01" db="EMBL/GenBank/DDBJ databases">
        <title>Draft genome sequence of Pedobacter sp. NL19 isolated from sludge of an effluent treatment pond in an abandoned uranium mine.</title>
        <authorList>
            <person name="Santos T."/>
            <person name="Caetano T."/>
            <person name="Covas C."/>
            <person name="Cruz A."/>
            <person name="Mendo S."/>
        </authorList>
    </citation>
    <scope>NUCLEOTIDE SEQUENCE [LARGE SCALE GENOMIC DNA]</scope>
    <source>
        <strain evidence="13 14">NL19</strain>
    </source>
</reference>
<evidence type="ECO:0000256" key="8">
    <source>
        <dbReference type="PROSITE-ProRule" id="PRU01360"/>
    </source>
</evidence>
<organism evidence="13 14">
    <name type="scientific">Pedobacter lusitanus</name>
    <dbReference type="NCBI Taxonomy" id="1503925"/>
    <lineage>
        <taxon>Bacteria</taxon>
        <taxon>Pseudomonadati</taxon>
        <taxon>Bacteroidota</taxon>
        <taxon>Sphingobacteriia</taxon>
        <taxon>Sphingobacteriales</taxon>
        <taxon>Sphingobacteriaceae</taxon>
        <taxon>Pedobacter</taxon>
    </lineage>
</organism>
<feature type="domain" description="TonB-dependent receptor plug" evidence="12">
    <location>
        <begin position="116"/>
        <end position="248"/>
    </location>
</feature>
<evidence type="ECO:0000313" key="14">
    <source>
        <dbReference type="Proteomes" id="UP000032049"/>
    </source>
</evidence>
<keyword evidence="7 8" id="KW-0998">Cell outer membrane</keyword>
<evidence type="ECO:0000256" key="1">
    <source>
        <dbReference type="ARBA" id="ARBA00004571"/>
    </source>
</evidence>
<feature type="domain" description="TonB-dependent receptor-like beta-barrel" evidence="11">
    <location>
        <begin position="454"/>
        <end position="1052"/>
    </location>
</feature>
<dbReference type="NCBIfam" id="TIGR04057">
    <property type="entry name" value="SusC_RagA_signa"/>
    <property type="match status" value="1"/>
</dbReference>
<keyword evidence="2 8" id="KW-0813">Transport</keyword>
<dbReference type="EMBL" id="JXRA01000061">
    <property type="protein sequence ID" value="KIO76460.1"/>
    <property type="molecule type" value="Genomic_DNA"/>
</dbReference>
<evidence type="ECO:0000256" key="5">
    <source>
        <dbReference type="ARBA" id="ARBA00023077"/>
    </source>
</evidence>
<evidence type="ECO:0000256" key="2">
    <source>
        <dbReference type="ARBA" id="ARBA00022448"/>
    </source>
</evidence>
<accession>A0A0D0GJY7</accession>
<comment type="subcellular location">
    <subcellularLocation>
        <location evidence="1 8">Cell outer membrane</location>
        <topology evidence="1 8">Multi-pass membrane protein</topology>
    </subcellularLocation>
</comment>
<keyword evidence="5 9" id="KW-0798">TonB box</keyword>